<protein>
    <recommendedName>
        <fullName evidence="8">Rhodopsin domain-containing protein</fullName>
    </recommendedName>
</protein>
<sequence length="412" mass="45973">MSVDASKLPPAQYVPGRQYTIEHTGRIDKVPFVVTTGILFGLAILSVLVRFAIRIFGSRKIRWDDGFVLVSCLCLIVAFVCVHKLLNTFYLIEAMNQRTAIPFREDIPAILDTPKWAFMLSTFNWTSLYLVKFAFMYFFHALTLGLSVRIMRFYWATVGFLVVCWVYAVINFVVICPHFGTDAATCGFNPRQHERSVAGNVIVGVLDIIGDVLIVSIPIIVVNESMMSFSRKLSIVALLGLSTVMIICALIRLVGSLTETTEAGNGTAPVWAAYWFIVESCVGLIMASVIVIRGVFITNLVDDDRRKQDSKLQQLGRRFLAIVRLSRSSRSSKSSPQRSGGLGNQHKDPSAPRIATQKLQGGTLKTLRSFFSRGSRHDQTQDDAPLSVDTMQSVEDMDYHNIRKAEVARHLP</sequence>
<dbReference type="InterPro" id="IPR049326">
    <property type="entry name" value="Rhodopsin_dom_fungi"/>
</dbReference>
<accession>A0ABR3UNE1</accession>
<name>A0ABR3UNE1_9PLEO</name>
<dbReference type="EMBL" id="JBHGVX010000003">
    <property type="protein sequence ID" value="KAL1797339.1"/>
    <property type="molecule type" value="Genomic_DNA"/>
</dbReference>
<dbReference type="PANTHER" id="PTHR33048:SF92">
    <property type="entry name" value="INTEGRAL MEMBRANE PROTEIN"/>
    <property type="match status" value="1"/>
</dbReference>
<evidence type="ECO:0000256" key="6">
    <source>
        <dbReference type="SAM" id="MobiDB-lite"/>
    </source>
</evidence>
<organism evidence="9 10">
    <name type="scientific">Alternaria dauci</name>
    <dbReference type="NCBI Taxonomy" id="48095"/>
    <lineage>
        <taxon>Eukaryota</taxon>
        <taxon>Fungi</taxon>
        <taxon>Dikarya</taxon>
        <taxon>Ascomycota</taxon>
        <taxon>Pezizomycotina</taxon>
        <taxon>Dothideomycetes</taxon>
        <taxon>Pleosporomycetidae</taxon>
        <taxon>Pleosporales</taxon>
        <taxon>Pleosporineae</taxon>
        <taxon>Pleosporaceae</taxon>
        <taxon>Alternaria</taxon>
        <taxon>Alternaria sect. Porri</taxon>
    </lineage>
</organism>
<dbReference type="GeneID" id="96084267"/>
<evidence type="ECO:0000259" key="8">
    <source>
        <dbReference type="Pfam" id="PF20684"/>
    </source>
</evidence>
<feature type="transmembrane region" description="Helical" evidence="7">
    <location>
        <begin position="153"/>
        <end position="180"/>
    </location>
</feature>
<comment type="caution">
    <text evidence="9">The sequence shown here is derived from an EMBL/GenBank/DDBJ whole genome shotgun (WGS) entry which is preliminary data.</text>
</comment>
<evidence type="ECO:0000313" key="9">
    <source>
        <dbReference type="EMBL" id="KAL1797339.1"/>
    </source>
</evidence>
<feature type="transmembrane region" description="Helical" evidence="7">
    <location>
        <begin position="200"/>
        <end position="221"/>
    </location>
</feature>
<feature type="transmembrane region" description="Helical" evidence="7">
    <location>
        <begin position="65"/>
        <end position="86"/>
    </location>
</feature>
<reference evidence="9 10" key="1">
    <citation type="submission" date="2024-09" db="EMBL/GenBank/DDBJ databases">
        <title>T2T genomes of carrot and Alternaria dauci and their utility for understanding host-pathogen interaction during carrot leaf blight disease.</title>
        <authorList>
            <person name="Liu W."/>
            <person name="Xu S."/>
            <person name="Ou C."/>
            <person name="Liu X."/>
            <person name="Zhuang F."/>
            <person name="Deng X.W."/>
        </authorList>
    </citation>
    <scope>NUCLEOTIDE SEQUENCE [LARGE SCALE GENOMIC DNA]</scope>
    <source>
        <strain evidence="9 10">A2016</strain>
    </source>
</reference>
<dbReference type="InterPro" id="IPR052337">
    <property type="entry name" value="SAT4-like"/>
</dbReference>
<keyword evidence="3 7" id="KW-1133">Transmembrane helix</keyword>
<proteinExistence type="inferred from homology"/>
<comment type="subcellular location">
    <subcellularLocation>
        <location evidence="1">Membrane</location>
        <topology evidence="1">Multi-pass membrane protein</topology>
    </subcellularLocation>
</comment>
<dbReference type="Proteomes" id="UP001578633">
    <property type="component" value="Chromosome 3"/>
</dbReference>
<feature type="transmembrane region" description="Helical" evidence="7">
    <location>
        <begin position="274"/>
        <end position="301"/>
    </location>
</feature>
<keyword evidence="4 7" id="KW-0472">Membrane</keyword>
<keyword evidence="2 7" id="KW-0812">Transmembrane</keyword>
<dbReference type="Pfam" id="PF20684">
    <property type="entry name" value="Fung_rhodopsin"/>
    <property type="match status" value="1"/>
</dbReference>
<evidence type="ECO:0000256" key="3">
    <source>
        <dbReference type="ARBA" id="ARBA00022989"/>
    </source>
</evidence>
<evidence type="ECO:0000256" key="4">
    <source>
        <dbReference type="ARBA" id="ARBA00023136"/>
    </source>
</evidence>
<evidence type="ECO:0000256" key="2">
    <source>
        <dbReference type="ARBA" id="ARBA00022692"/>
    </source>
</evidence>
<evidence type="ECO:0000313" key="10">
    <source>
        <dbReference type="Proteomes" id="UP001578633"/>
    </source>
</evidence>
<evidence type="ECO:0000256" key="1">
    <source>
        <dbReference type="ARBA" id="ARBA00004141"/>
    </source>
</evidence>
<dbReference type="PANTHER" id="PTHR33048">
    <property type="entry name" value="PTH11-LIKE INTEGRAL MEMBRANE PROTEIN (AFU_ORTHOLOGUE AFUA_5G11245)"/>
    <property type="match status" value="1"/>
</dbReference>
<keyword evidence="10" id="KW-1185">Reference proteome</keyword>
<dbReference type="RefSeq" id="XP_069307923.1">
    <property type="nucleotide sequence ID" value="XM_069450096.1"/>
</dbReference>
<feature type="domain" description="Rhodopsin" evidence="8">
    <location>
        <begin position="49"/>
        <end position="296"/>
    </location>
</feature>
<feature type="transmembrane region" description="Helical" evidence="7">
    <location>
        <begin position="128"/>
        <end position="146"/>
    </location>
</feature>
<feature type="region of interest" description="Disordered" evidence="6">
    <location>
        <begin position="326"/>
        <end position="355"/>
    </location>
</feature>
<feature type="compositionally biased region" description="Low complexity" evidence="6">
    <location>
        <begin position="326"/>
        <end position="339"/>
    </location>
</feature>
<feature type="transmembrane region" description="Helical" evidence="7">
    <location>
        <begin position="233"/>
        <end position="254"/>
    </location>
</feature>
<evidence type="ECO:0000256" key="5">
    <source>
        <dbReference type="ARBA" id="ARBA00038359"/>
    </source>
</evidence>
<feature type="transmembrane region" description="Helical" evidence="7">
    <location>
        <begin position="32"/>
        <end position="53"/>
    </location>
</feature>
<gene>
    <name evidence="9" type="ORF">ACET3X_003945</name>
</gene>
<evidence type="ECO:0000256" key="7">
    <source>
        <dbReference type="SAM" id="Phobius"/>
    </source>
</evidence>
<comment type="similarity">
    <text evidence="5">Belongs to the SAT4 family.</text>
</comment>